<dbReference type="AlphaFoldDB" id="A0A8H6SB98"/>
<accession>A0A8H6SB98</accession>
<evidence type="ECO:0000313" key="3">
    <source>
        <dbReference type="Proteomes" id="UP000636479"/>
    </source>
</evidence>
<sequence>MSQTEGPSKSSAAADAARREQFAKHVKRHPLNTVVPGSEGWTSPAFRIFLESNTGSREEVQPGHRYYPIHAHILTAFNHLLASDRAKEIISAMILTTIAELDGAPILHPTEEDNDHISVSDVEEALKTGMPNVFIRTLAKPTKSGPPTEFPWGMISVENNTIELSLSKELCDVLCPMTPVPNAALRASFELILLLTIEHELVHVLIKLFFGLTFIMPRLPCFQEVYDTSGDRIAESGATFEASYMGVQIQAEWTLPLDEPNSNGFPNLEKMAGLVARVLPWLEVFPLEPQDVHNLLASFSSDRLWILRLKQLYLPLPQIDINRTLRYSVSLESLENEEEEPELNNQQVYRSGSCCGTHSLHWSSSHRVQV</sequence>
<feature type="region of interest" description="Disordered" evidence="1">
    <location>
        <begin position="1"/>
        <end position="29"/>
    </location>
</feature>
<protein>
    <submittedName>
        <fullName evidence="2">Uncharacterized protein</fullName>
    </submittedName>
</protein>
<keyword evidence="3" id="KW-1185">Reference proteome</keyword>
<reference evidence="2" key="1">
    <citation type="submission" date="2020-05" db="EMBL/GenBank/DDBJ databases">
        <title>Mycena genomes resolve the evolution of fungal bioluminescence.</title>
        <authorList>
            <person name="Tsai I.J."/>
        </authorList>
    </citation>
    <scope>NUCLEOTIDE SEQUENCE</scope>
    <source>
        <strain evidence="2">171206Taipei</strain>
    </source>
</reference>
<organism evidence="2 3">
    <name type="scientific">Mycena indigotica</name>
    <dbReference type="NCBI Taxonomy" id="2126181"/>
    <lineage>
        <taxon>Eukaryota</taxon>
        <taxon>Fungi</taxon>
        <taxon>Dikarya</taxon>
        <taxon>Basidiomycota</taxon>
        <taxon>Agaricomycotina</taxon>
        <taxon>Agaricomycetes</taxon>
        <taxon>Agaricomycetidae</taxon>
        <taxon>Agaricales</taxon>
        <taxon>Marasmiineae</taxon>
        <taxon>Mycenaceae</taxon>
        <taxon>Mycena</taxon>
    </lineage>
</organism>
<name>A0A8H6SB98_9AGAR</name>
<proteinExistence type="predicted"/>
<dbReference type="EMBL" id="JACAZF010000009">
    <property type="protein sequence ID" value="KAF7295590.1"/>
    <property type="molecule type" value="Genomic_DNA"/>
</dbReference>
<evidence type="ECO:0000313" key="2">
    <source>
        <dbReference type="EMBL" id="KAF7295590.1"/>
    </source>
</evidence>
<dbReference type="GeneID" id="59350075"/>
<dbReference type="Proteomes" id="UP000636479">
    <property type="component" value="Unassembled WGS sequence"/>
</dbReference>
<comment type="caution">
    <text evidence="2">The sequence shown here is derived from an EMBL/GenBank/DDBJ whole genome shotgun (WGS) entry which is preliminary data.</text>
</comment>
<dbReference type="RefSeq" id="XP_037216953.1">
    <property type="nucleotide sequence ID" value="XM_037367559.1"/>
</dbReference>
<dbReference type="OrthoDB" id="3068011at2759"/>
<evidence type="ECO:0000256" key="1">
    <source>
        <dbReference type="SAM" id="MobiDB-lite"/>
    </source>
</evidence>
<gene>
    <name evidence="2" type="ORF">MIND_01099000</name>
</gene>